<dbReference type="InterPro" id="IPR001781">
    <property type="entry name" value="Znf_LIM"/>
</dbReference>
<evidence type="ECO:0000256" key="1">
    <source>
        <dbReference type="ARBA" id="ARBA00004496"/>
    </source>
</evidence>
<dbReference type="GO" id="GO:0007507">
    <property type="term" value="P:heart development"/>
    <property type="evidence" value="ECO:0007669"/>
    <property type="project" value="TreeGrafter"/>
</dbReference>
<evidence type="ECO:0000259" key="10">
    <source>
        <dbReference type="PROSITE" id="PS50106"/>
    </source>
</evidence>
<dbReference type="InterPro" id="IPR036034">
    <property type="entry name" value="PDZ_sf"/>
</dbReference>
<evidence type="ECO:0000256" key="3">
    <source>
        <dbReference type="ARBA" id="ARBA00022723"/>
    </source>
</evidence>
<keyword evidence="3 7" id="KW-0479">Metal-binding</keyword>
<dbReference type="CDD" id="cd09459">
    <property type="entry name" value="LIM3_ENH"/>
    <property type="match status" value="1"/>
</dbReference>
<protein>
    <submittedName>
        <fullName evidence="11">PDLI5 protein</fullName>
    </submittedName>
</protein>
<name>A0A7K9SCH5_9PASS</name>
<dbReference type="GO" id="GO:0005912">
    <property type="term" value="C:adherens junction"/>
    <property type="evidence" value="ECO:0007669"/>
    <property type="project" value="TreeGrafter"/>
</dbReference>
<dbReference type="PROSITE" id="PS00478">
    <property type="entry name" value="LIM_DOMAIN_1"/>
    <property type="match status" value="1"/>
</dbReference>
<feature type="non-terminal residue" evidence="11">
    <location>
        <position position="572"/>
    </location>
</feature>
<feature type="compositionally biased region" description="Basic and acidic residues" evidence="8">
    <location>
        <begin position="203"/>
        <end position="214"/>
    </location>
</feature>
<reference evidence="11 12" key="1">
    <citation type="submission" date="2019-09" db="EMBL/GenBank/DDBJ databases">
        <title>Bird 10,000 Genomes (B10K) Project - Family phase.</title>
        <authorList>
            <person name="Zhang G."/>
        </authorList>
    </citation>
    <scope>NUCLEOTIDE SEQUENCE [LARGE SCALE GENOMIC DNA]</scope>
    <source>
        <strain evidence="11">B10K-DU-001-27</strain>
        <tissue evidence="11">Muscle</tissue>
    </source>
</reference>
<dbReference type="EMBL" id="VWZU01019343">
    <property type="protein sequence ID" value="NXI33508.1"/>
    <property type="molecule type" value="Genomic_DNA"/>
</dbReference>
<organism evidence="11 12">
    <name type="scientific">Sterrhoptilus dennistouni</name>
    <dbReference type="NCBI Taxonomy" id="2585820"/>
    <lineage>
        <taxon>Eukaryota</taxon>
        <taxon>Metazoa</taxon>
        <taxon>Chordata</taxon>
        <taxon>Craniata</taxon>
        <taxon>Vertebrata</taxon>
        <taxon>Euteleostomi</taxon>
        <taxon>Archelosauria</taxon>
        <taxon>Archosauria</taxon>
        <taxon>Dinosauria</taxon>
        <taxon>Saurischia</taxon>
        <taxon>Theropoda</taxon>
        <taxon>Coelurosauria</taxon>
        <taxon>Aves</taxon>
        <taxon>Neognathae</taxon>
        <taxon>Neoaves</taxon>
        <taxon>Telluraves</taxon>
        <taxon>Australaves</taxon>
        <taxon>Passeriformes</taxon>
        <taxon>Sylvioidea</taxon>
        <taxon>Zosteropidae</taxon>
        <taxon>Sterrhoptilus</taxon>
    </lineage>
</organism>
<dbReference type="InterPro" id="IPR001478">
    <property type="entry name" value="PDZ"/>
</dbReference>
<dbReference type="GO" id="GO:0030036">
    <property type="term" value="P:actin cytoskeleton organization"/>
    <property type="evidence" value="ECO:0007669"/>
    <property type="project" value="TreeGrafter"/>
</dbReference>
<evidence type="ECO:0000256" key="2">
    <source>
        <dbReference type="ARBA" id="ARBA00022490"/>
    </source>
</evidence>
<proteinExistence type="predicted"/>
<feature type="domain" description="LIM zinc-binding" evidence="9">
    <location>
        <begin position="394"/>
        <end position="452"/>
    </location>
</feature>
<comment type="caution">
    <text evidence="11">The sequence shown here is derived from an EMBL/GenBank/DDBJ whole genome shotgun (WGS) entry which is preliminary data.</text>
</comment>
<dbReference type="Gene3D" id="2.10.110.10">
    <property type="entry name" value="Cysteine Rich Protein"/>
    <property type="match status" value="3"/>
</dbReference>
<sequence>MSNYSVSLVGPAPWGFRLQGGKDFNVPLSISRLNDGGKAAQAHVGIGDVVLTIDGISTDGMTHLEAQNKIKACTGNLNMTLQRVSSIQKPDHFHVTKAEPTEVVKPVPIASAVAPKVTAPASVAFNKTPRPFGAVTSSKVTSIPSPSSAFTPAQASAVCAVPGVHANAKPNAEPWPPVPGAPKPAVPVPRQHGAADGAQDAAEGPRRGGRENQGESKQQNGPPRKHIVDTYTEFYHTPTHSDASKKRLIEDTEDWHPRTGTTQSRSFRILAQITGTDHSEQLFTLPLFLNSDSLEAAQPATVRSVPASQDSVDVRPAAANTAPASVLKPVAPLGSAKGWQPPNQAAPVSGWTSNSIKSPGTTAPSEKAATTPQLNEQDTLVQRAEHIPAGKRTPMCAHCNQVIRGPFLVALGKSWHPEEFNCAHCKTSMAYIGFVEEKGMLYCEVCYEKFFAPECSKCQRKILGEVINALKQTWHVSCFVCVACHNPIRNNVFHLEDGDPYCETDYYALFGTMCHGCEFPIEAGDRFLEALGHTWHDTCFVCSVCSDSLEGQTFFSKKDKPLCKKHAHSVNI</sequence>
<dbReference type="SUPFAM" id="SSF50156">
    <property type="entry name" value="PDZ domain-like"/>
    <property type="match status" value="1"/>
</dbReference>
<dbReference type="GO" id="GO:0030018">
    <property type="term" value="C:Z disc"/>
    <property type="evidence" value="ECO:0007669"/>
    <property type="project" value="TreeGrafter"/>
</dbReference>
<feature type="region of interest" description="Disordered" evidence="8">
    <location>
        <begin position="170"/>
        <end position="225"/>
    </location>
</feature>
<dbReference type="AlphaFoldDB" id="A0A7K9SCH5"/>
<feature type="compositionally biased region" description="Low complexity" evidence="8">
    <location>
        <begin position="188"/>
        <end position="202"/>
    </location>
</feature>
<dbReference type="PROSITE" id="PS50106">
    <property type="entry name" value="PDZ"/>
    <property type="match status" value="1"/>
</dbReference>
<dbReference type="GO" id="GO:0061061">
    <property type="term" value="P:muscle structure development"/>
    <property type="evidence" value="ECO:0007669"/>
    <property type="project" value="TreeGrafter"/>
</dbReference>
<keyword evidence="2" id="KW-0963">Cytoplasm</keyword>
<evidence type="ECO:0000313" key="11">
    <source>
        <dbReference type="EMBL" id="NXI33508.1"/>
    </source>
</evidence>
<keyword evidence="12" id="KW-1185">Reference proteome</keyword>
<dbReference type="SMART" id="SM00228">
    <property type="entry name" value="PDZ"/>
    <property type="match status" value="1"/>
</dbReference>
<feature type="domain" description="PDZ" evidence="10">
    <location>
        <begin position="10"/>
        <end position="85"/>
    </location>
</feature>
<dbReference type="FunFam" id="2.30.42.10:FF:000019">
    <property type="entry name" value="LIM domain binding 3 isoform 1"/>
    <property type="match status" value="1"/>
</dbReference>
<feature type="compositionally biased region" description="Pro residues" evidence="8">
    <location>
        <begin position="173"/>
        <end position="187"/>
    </location>
</feature>
<dbReference type="GO" id="GO:0031941">
    <property type="term" value="C:filamentous actin"/>
    <property type="evidence" value="ECO:0007669"/>
    <property type="project" value="TreeGrafter"/>
</dbReference>
<dbReference type="FunFam" id="2.10.110.10:FF:000010">
    <property type="entry name" value="PDZ and LIM domain protein 5"/>
    <property type="match status" value="1"/>
</dbReference>
<keyword evidence="6 7" id="KW-0440">LIM domain</keyword>
<dbReference type="GO" id="GO:0003779">
    <property type="term" value="F:actin binding"/>
    <property type="evidence" value="ECO:0007669"/>
    <property type="project" value="TreeGrafter"/>
</dbReference>
<keyword evidence="5 7" id="KW-0862">Zinc</keyword>
<dbReference type="CDD" id="cd06753">
    <property type="entry name" value="PDZ_PDLIM-like"/>
    <property type="match status" value="1"/>
</dbReference>
<dbReference type="CDD" id="cd09457">
    <property type="entry name" value="LIM2_ENH"/>
    <property type="match status" value="1"/>
</dbReference>
<evidence type="ECO:0000256" key="7">
    <source>
        <dbReference type="PROSITE-ProRule" id="PRU00125"/>
    </source>
</evidence>
<dbReference type="Pfam" id="PF00595">
    <property type="entry name" value="PDZ"/>
    <property type="match status" value="1"/>
</dbReference>
<dbReference type="FunFam" id="2.10.110.10:FF:000014">
    <property type="entry name" value="PDZ and LIM domain protein 5"/>
    <property type="match status" value="1"/>
</dbReference>
<feature type="region of interest" description="Disordered" evidence="8">
    <location>
        <begin position="333"/>
        <end position="378"/>
    </location>
</feature>
<keyword evidence="4" id="KW-0677">Repeat</keyword>
<feature type="domain" description="LIM zinc-binding" evidence="9">
    <location>
        <begin position="453"/>
        <end position="512"/>
    </location>
</feature>
<gene>
    <name evidence="11" type="primary">Pdlim5</name>
    <name evidence="11" type="ORF">STEDEN_R09420</name>
</gene>
<dbReference type="GO" id="GO:0046872">
    <property type="term" value="F:metal ion binding"/>
    <property type="evidence" value="ECO:0007669"/>
    <property type="project" value="UniProtKB-KW"/>
</dbReference>
<accession>A0A7K9SCH5</accession>
<dbReference type="Pfam" id="PF00412">
    <property type="entry name" value="LIM"/>
    <property type="match status" value="3"/>
</dbReference>
<dbReference type="SMART" id="SM00132">
    <property type="entry name" value="LIM"/>
    <property type="match status" value="3"/>
</dbReference>
<dbReference type="Gene3D" id="2.30.42.10">
    <property type="match status" value="1"/>
</dbReference>
<evidence type="ECO:0000256" key="4">
    <source>
        <dbReference type="ARBA" id="ARBA00022737"/>
    </source>
</evidence>
<evidence type="ECO:0000259" key="9">
    <source>
        <dbReference type="PROSITE" id="PS50023"/>
    </source>
</evidence>
<dbReference type="PROSITE" id="PS50023">
    <property type="entry name" value="LIM_DOMAIN_2"/>
    <property type="match status" value="3"/>
</dbReference>
<feature type="non-terminal residue" evidence="11">
    <location>
        <position position="1"/>
    </location>
</feature>
<dbReference type="InterPro" id="IPR050604">
    <property type="entry name" value="PDZ-LIM_domain"/>
</dbReference>
<evidence type="ECO:0000256" key="6">
    <source>
        <dbReference type="ARBA" id="ARBA00023038"/>
    </source>
</evidence>
<dbReference type="FunFam" id="2.10.110.10:FF:000020">
    <property type="entry name" value="PDZ and LIM domain protein 5"/>
    <property type="match status" value="1"/>
</dbReference>
<dbReference type="PANTHER" id="PTHR24214">
    <property type="entry name" value="PDZ AND LIM DOMAIN PROTEIN ZASP"/>
    <property type="match status" value="1"/>
</dbReference>
<evidence type="ECO:0000256" key="5">
    <source>
        <dbReference type="ARBA" id="ARBA00022833"/>
    </source>
</evidence>
<evidence type="ECO:0000256" key="8">
    <source>
        <dbReference type="SAM" id="MobiDB-lite"/>
    </source>
</evidence>
<dbReference type="PANTHER" id="PTHR24214:SF32">
    <property type="entry name" value="PDZ AND LIM DOMAIN PROTEIN 5"/>
    <property type="match status" value="1"/>
</dbReference>
<dbReference type="SUPFAM" id="SSF57716">
    <property type="entry name" value="Glucocorticoid receptor-like (DNA-binding domain)"/>
    <property type="match status" value="3"/>
</dbReference>
<feature type="compositionally biased region" description="Polar residues" evidence="8">
    <location>
        <begin position="350"/>
        <end position="378"/>
    </location>
</feature>
<dbReference type="CDD" id="cd09453">
    <property type="entry name" value="LIM1_ENH"/>
    <property type="match status" value="1"/>
</dbReference>
<dbReference type="GO" id="GO:0001725">
    <property type="term" value="C:stress fiber"/>
    <property type="evidence" value="ECO:0007669"/>
    <property type="project" value="TreeGrafter"/>
</dbReference>
<dbReference type="GO" id="GO:0051371">
    <property type="term" value="F:muscle alpha-actinin binding"/>
    <property type="evidence" value="ECO:0007669"/>
    <property type="project" value="TreeGrafter"/>
</dbReference>
<comment type="subcellular location">
    <subcellularLocation>
        <location evidence="1">Cytoplasm</location>
    </subcellularLocation>
</comment>
<evidence type="ECO:0000313" key="12">
    <source>
        <dbReference type="Proteomes" id="UP000572325"/>
    </source>
</evidence>
<dbReference type="Proteomes" id="UP000572325">
    <property type="component" value="Unassembled WGS sequence"/>
</dbReference>
<feature type="domain" description="LIM zinc-binding" evidence="9">
    <location>
        <begin position="513"/>
        <end position="572"/>
    </location>
</feature>